<protein>
    <recommendedName>
        <fullName evidence="3">CRISPR system Cms protein Csm5</fullName>
    </recommendedName>
    <alternativeName>
        <fullName evidence="6">CRISPR type III A-associated protein Csm5</fullName>
    </alternativeName>
</protein>
<comment type="function">
    <text evidence="1">This subunit might be involved in maturation of a crRNA intermediate to its mature form.</text>
</comment>
<dbReference type="RefSeq" id="WP_170091790.1">
    <property type="nucleotide sequence ID" value="NZ_JABAFP010000028.1"/>
</dbReference>
<dbReference type="GO" id="GO:0003723">
    <property type="term" value="F:RNA binding"/>
    <property type="evidence" value="ECO:0007669"/>
    <property type="project" value="UniProtKB-KW"/>
</dbReference>
<dbReference type="Pfam" id="PF03787">
    <property type="entry name" value="RAMPs"/>
    <property type="match status" value="1"/>
</dbReference>
<comment type="similarity">
    <text evidence="2">Belongs to the CRISPR-associated Csm5 family.</text>
</comment>
<dbReference type="InterPro" id="IPR010173">
    <property type="entry name" value="CRISPR-assoc_Csm5"/>
</dbReference>
<evidence type="ECO:0000256" key="6">
    <source>
        <dbReference type="ARBA" id="ARBA00031720"/>
    </source>
</evidence>
<evidence type="ECO:0000259" key="7">
    <source>
        <dbReference type="Pfam" id="PF03787"/>
    </source>
</evidence>
<proteinExistence type="inferred from homology"/>
<keyword evidence="5" id="KW-0051">Antiviral defense</keyword>
<evidence type="ECO:0000313" key="8">
    <source>
        <dbReference type="EMBL" id="NME42570.1"/>
    </source>
</evidence>
<dbReference type="AlphaFoldDB" id="A0A848CCZ3"/>
<keyword evidence="4" id="KW-0694">RNA-binding</keyword>
<evidence type="ECO:0000256" key="2">
    <source>
        <dbReference type="ARBA" id="ARBA00006680"/>
    </source>
</evidence>
<dbReference type="Proteomes" id="UP000563853">
    <property type="component" value="Unassembled WGS sequence"/>
</dbReference>
<dbReference type="GO" id="GO:0051607">
    <property type="term" value="P:defense response to virus"/>
    <property type="evidence" value="ECO:0007669"/>
    <property type="project" value="UniProtKB-KW"/>
</dbReference>
<feature type="domain" description="CRISPR type III-associated protein" evidence="7">
    <location>
        <begin position="18"/>
        <end position="294"/>
    </location>
</feature>
<name>A0A848CCZ3_9LACO</name>
<evidence type="ECO:0000256" key="4">
    <source>
        <dbReference type="ARBA" id="ARBA00022884"/>
    </source>
</evidence>
<evidence type="ECO:0000256" key="3">
    <source>
        <dbReference type="ARBA" id="ARBA00016113"/>
    </source>
</evidence>
<organism evidence="8 9">
    <name type="scientific">Ligilactobacillus agilis</name>
    <dbReference type="NCBI Taxonomy" id="1601"/>
    <lineage>
        <taxon>Bacteria</taxon>
        <taxon>Bacillati</taxon>
        <taxon>Bacillota</taxon>
        <taxon>Bacilli</taxon>
        <taxon>Lactobacillales</taxon>
        <taxon>Lactobacillaceae</taxon>
        <taxon>Ligilactobacillus</taxon>
    </lineage>
</organism>
<evidence type="ECO:0000313" key="9">
    <source>
        <dbReference type="Proteomes" id="UP000563853"/>
    </source>
</evidence>
<evidence type="ECO:0000256" key="5">
    <source>
        <dbReference type="ARBA" id="ARBA00023118"/>
    </source>
</evidence>
<dbReference type="EMBL" id="JABAFP010000028">
    <property type="protein sequence ID" value="NME42570.1"/>
    <property type="molecule type" value="Genomic_DNA"/>
</dbReference>
<comment type="caution">
    <text evidence="8">The sequence shown here is derived from an EMBL/GenBank/DDBJ whole genome shotgun (WGS) entry which is preliminary data.</text>
</comment>
<dbReference type="NCBIfam" id="TIGR01899">
    <property type="entry name" value="cas_TM1807_csm5"/>
    <property type="match status" value="1"/>
</dbReference>
<dbReference type="InterPro" id="IPR005537">
    <property type="entry name" value="RAMP_III_fam"/>
</dbReference>
<dbReference type="PANTHER" id="PTHR38007:SF1">
    <property type="entry name" value="CRISPR SYSTEM CMS PROTEIN CSM5"/>
    <property type="match status" value="1"/>
</dbReference>
<reference evidence="8 9" key="1">
    <citation type="submission" date="2020-04" db="EMBL/GenBank/DDBJ databases">
        <authorList>
            <person name="Hitch T.C.A."/>
            <person name="Wylensek D."/>
            <person name="Clavel T."/>
        </authorList>
    </citation>
    <scope>NUCLEOTIDE SEQUENCE [LARGE SCALE GENOMIC DNA]</scope>
    <source>
        <strain evidence="8 9">WCA-389-WT-5H1</strain>
    </source>
</reference>
<sequence>MEEPDKKLALKKRSYLLTIKTLTPVHVGSGQVATRNFDFYQAGNQFHFLDQEALITKIIENSYPGHNLTMDFERLLADRSKPNLTTWLKKSKLLSDATIKRTLSGVPKNTAQLELLIRDGNDHAYIPGSSLKGALSYLPAIDELVNNSKYQQKLTDLLASYQNSTSDEAKQKLNGLNSCLRTKLKQHLAYFSISDSSIVADSDLMVAPLANTSISGKESSKQTNLYEFIKPGVRIDFKLDFYSLRGQSLTEILPSLKVSQQKYFDYYLKPFKDVDYIGKEALLNDETFFLGSNTGFGTKTLYRLLVPDAETNLELVKNVLHSNFRNHGHLNDHEVSPHIIHLTKWENQRYLTGLCTIDKVEEIQ</sequence>
<gene>
    <name evidence="8" type="primary">csm5</name>
    <name evidence="8" type="ORF">HF863_07325</name>
</gene>
<evidence type="ECO:0000256" key="1">
    <source>
        <dbReference type="ARBA" id="ARBA00003088"/>
    </source>
</evidence>
<accession>A0A848CCZ3</accession>
<dbReference type="PANTHER" id="PTHR38007">
    <property type="entry name" value="CRISPR SYSTEM CMS PROTEIN CSM5"/>
    <property type="match status" value="1"/>
</dbReference>